<protein>
    <submittedName>
        <fullName evidence="1">Uncharacterized protein</fullName>
    </submittedName>
</protein>
<dbReference type="EMBL" id="JABBWM010000020">
    <property type="protein sequence ID" value="KAG2110516.1"/>
    <property type="molecule type" value="Genomic_DNA"/>
</dbReference>
<evidence type="ECO:0000313" key="1">
    <source>
        <dbReference type="EMBL" id="KAG2110516.1"/>
    </source>
</evidence>
<feature type="non-terminal residue" evidence="1">
    <location>
        <position position="62"/>
    </location>
</feature>
<dbReference type="GeneID" id="64692719"/>
<name>A0A9P7F9T1_9AGAM</name>
<organism evidence="1 2">
    <name type="scientific">Suillus discolor</name>
    <dbReference type="NCBI Taxonomy" id="1912936"/>
    <lineage>
        <taxon>Eukaryota</taxon>
        <taxon>Fungi</taxon>
        <taxon>Dikarya</taxon>
        <taxon>Basidiomycota</taxon>
        <taxon>Agaricomycotina</taxon>
        <taxon>Agaricomycetes</taxon>
        <taxon>Agaricomycetidae</taxon>
        <taxon>Boletales</taxon>
        <taxon>Suillineae</taxon>
        <taxon>Suillaceae</taxon>
        <taxon>Suillus</taxon>
    </lineage>
</organism>
<comment type="caution">
    <text evidence="1">The sequence shown here is derived from an EMBL/GenBank/DDBJ whole genome shotgun (WGS) entry which is preliminary data.</text>
</comment>
<gene>
    <name evidence="1" type="ORF">F5147DRAFT_553872</name>
</gene>
<dbReference type="AlphaFoldDB" id="A0A9P7F9T1"/>
<evidence type="ECO:0000313" key="2">
    <source>
        <dbReference type="Proteomes" id="UP000823399"/>
    </source>
</evidence>
<feature type="non-terminal residue" evidence="1">
    <location>
        <position position="1"/>
    </location>
</feature>
<accession>A0A9P7F9T1</accession>
<keyword evidence="2" id="KW-1185">Reference proteome</keyword>
<proteinExistence type="predicted"/>
<reference evidence="1" key="1">
    <citation type="journal article" date="2020" name="New Phytol.">
        <title>Comparative genomics reveals dynamic genome evolution in host specialist ectomycorrhizal fungi.</title>
        <authorList>
            <person name="Lofgren L.A."/>
            <person name="Nguyen N.H."/>
            <person name="Vilgalys R."/>
            <person name="Ruytinx J."/>
            <person name="Liao H.L."/>
            <person name="Branco S."/>
            <person name="Kuo A."/>
            <person name="LaButti K."/>
            <person name="Lipzen A."/>
            <person name="Andreopoulos W."/>
            <person name="Pangilinan J."/>
            <person name="Riley R."/>
            <person name="Hundley H."/>
            <person name="Na H."/>
            <person name="Barry K."/>
            <person name="Grigoriev I.V."/>
            <person name="Stajich J.E."/>
            <person name="Kennedy P.G."/>
        </authorList>
    </citation>
    <scope>NUCLEOTIDE SEQUENCE</scope>
    <source>
        <strain evidence="1">FC423</strain>
    </source>
</reference>
<dbReference type="RefSeq" id="XP_041294106.1">
    <property type="nucleotide sequence ID" value="XM_041430460.1"/>
</dbReference>
<dbReference type="OrthoDB" id="2692959at2759"/>
<sequence length="62" mass="6850">LRHSKNSKRVVFVFDLGIHKHMKEFAPTATKQFSPDMTQTVAESLESGGVTPSSVDLVVLIH</sequence>
<dbReference type="Proteomes" id="UP000823399">
    <property type="component" value="Unassembled WGS sequence"/>
</dbReference>